<keyword evidence="3" id="KW-0238">DNA-binding</keyword>
<proteinExistence type="inferred from homology"/>
<dbReference type="GO" id="GO:0003677">
    <property type="term" value="F:DNA binding"/>
    <property type="evidence" value="ECO:0007669"/>
    <property type="project" value="UniProtKB-KW"/>
</dbReference>
<evidence type="ECO:0000256" key="1">
    <source>
        <dbReference type="ARBA" id="ARBA00010075"/>
    </source>
</evidence>
<dbReference type="RefSeq" id="WP_187426200.1">
    <property type="nucleotide sequence ID" value="NZ_CP060636.1"/>
</dbReference>
<dbReference type="EMBL" id="CP060636">
    <property type="protein sequence ID" value="QNM11516.1"/>
    <property type="molecule type" value="Genomic_DNA"/>
</dbReference>
<evidence type="ECO:0000256" key="4">
    <source>
        <dbReference type="ARBA" id="ARBA00023172"/>
    </source>
</evidence>
<organism evidence="7 8">
    <name type="scientific">[Eubacterium] hominis</name>
    <dbReference type="NCBI Taxonomy" id="2764325"/>
    <lineage>
        <taxon>Bacteria</taxon>
        <taxon>Bacillati</taxon>
        <taxon>Bacillota</taxon>
        <taxon>Erysipelotrichia</taxon>
        <taxon>Erysipelotrichales</taxon>
        <taxon>Erysipelotrichaceae</taxon>
        <taxon>Amedibacillus</taxon>
    </lineage>
</organism>
<dbReference type="GO" id="GO:0006313">
    <property type="term" value="P:DNA transposition"/>
    <property type="evidence" value="ECO:0007669"/>
    <property type="project" value="InterPro"/>
</dbReference>
<dbReference type="PANTHER" id="PTHR33258">
    <property type="entry name" value="TRANSPOSASE INSL FOR INSERTION SEQUENCE ELEMENT IS186A-RELATED"/>
    <property type="match status" value="1"/>
</dbReference>
<dbReference type="AlphaFoldDB" id="A0A7G9GM74"/>
<dbReference type="EMBL" id="CP060636">
    <property type="protein sequence ID" value="QNM11906.1"/>
    <property type="molecule type" value="Genomic_DNA"/>
</dbReference>
<gene>
    <name evidence="6" type="ORF">H9Q80_14860</name>
    <name evidence="7" type="ORF">H9Q80_16920</name>
</gene>
<evidence type="ECO:0000313" key="6">
    <source>
        <dbReference type="EMBL" id="QNM11516.1"/>
    </source>
</evidence>
<comment type="similarity">
    <text evidence="1">Belongs to the transposase 11 family.</text>
</comment>
<dbReference type="InterPro" id="IPR002559">
    <property type="entry name" value="Transposase_11"/>
</dbReference>
<dbReference type="KEGG" id="ehn:H9Q80_14860"/>
<evidence type="ECO:0000256" key="3">
    <source>
        <dbReference type="ARBA" id="ARBA00023125"/>
    </source>
</evidence>
<dbReference type="PANTHER" id="PTHR33258:SF1">
    <property type="entry name" value="TRANSPOSASE INSL FOR INSERTION SEQUENCE ELEMENT IS186A-RELATED"/>
    <property type="match status" value="1"/>
</dbReference>
<reference evidence="7 8" key="1">
    <citation type="submission" date="2020-08" db="EMBL/GenBank/DDBJ databases">
        <authorList>
            <person name="Liu C."/>
            <person name="Sun Q."/>
        </authorList>
    </citation>
    <scope>NUCLEOTIDE SEQUENCE [LARGE SCALE GENOMIC DNA]</scope>
    <source>
        <strain evidence="7 8">NSJ-61</strain>
    </source>
</reference>
<feature type="domain" description="Transposase IS4-like" evidence="5">
    <location>
        <begin position="158"/>
        <end position="357"/>
    </location>
</feature>
<sequence length="449" mass="52478">MVDSAIHAVHDYLPDASLHFLELIKGDNPDSFTRLRKLSVLDIIYQMFDRKGCSQWSDIMNFYDDLNKKQTITETGFYLARKKFNPEALRVMSNEFIANFYDNNADEMKKWKNHLVLSVDGSKIILPNTKENEAIFGRINAKPTSKDFDSKPVSGLLSTLHDCLNDTFLDVKFGPCSSSEKYFASKHITTYCENFIDSAIFTLDRGYPSMRLVDQLINSKQYFVFRLPSSFLKAYTNQIKAGEDKVIHITFDRESTNQYRDDIQFRQHLMNTTYTLRFTKLIIGQDKDDQDIVELLMSNLPEDEYSKDDLKELYHLRWTIETSYNRLKNRMKLENFSGYKSTLIYQDIYADIWLYNIISLEILYANDQVAIEQKQEGEYILKRNFNKAIGIMKKLFIRALISMDEDTNDYALSVIKDNIAGNLVWIKKGRAYERKRTTTPSSISYKSTY</sequence>
<keyword evidence="2" id="KW-0815">Transposition</keyword>
<dbReference type="InterPro" id="IPR047952">
    <property type="entry name" value="Transpos_IS4"/>
</dbReference>
<dbReference type="Pfam" id="PF01609">
    <property type="entry name" value="DDE_Tnp_1"/>
    <property type="match status" value="1"/>
</dbReference>
<dbReference type="SUPFAM" id="SSF53098">
    <property type="entry name" value="Ribonuclease H-like"/>
    <property type="match status" value="1"/>
</dbReference>
<evidence type="ECO:0000313" key="7">
    <source>
        <dbReference type="EMBL" id="QNM11906.1"/>
    </source>
</evidence>
<accession>A0A7G9GM74</accession>
<dbReference type="InterPro" id="IPR012337">
    <property type="entry name" value="RNaseH-like_sf"/>
</dbReference>
<keyword evidence="8" id="KW-1185">Reference proteome</keyword>
<keyword evidence="4" id="KW-0233">DNA recombination</keyword>
<dbReference type="KEGG" id="ehn:H9Q80_16920"/>
<evidence type="ECO:0000313" key="8">
    <source>
        <dbReference type="Proteomes" id="UP000515856"/>
    </source>
</evidence>
<dbReference type="NCBIfam" id="NF033592">
    <property type="entry name" value="transpos_IS4_1"/>
    <property type="match status" value="1"/>
</dbReference>
<evidence type="ECO:0000256" key="2">
    <source>
        <dbReference type="ARBA" id="ARBA00022578"/>
    </source>
</evidence>
<protein>
    <submittedName>
        <fullName evidence="7">IS4 family transposase</fullName>
    </submittedName>
</protein>
<evidence type="ECO:0000259" key="5">
    <source>
        <dbReference type="Pfam" id="PF01609"/>
    </source>
</evidence>
<dbReference type="GO" id="GO:0004803">
    <property type="term" value="F:transposase activity"/>
    <property type="evidence" value="ECO:0007669"/>
    <property type="project" value="InterPro"/>
</dbReference>
<dbReference type="Proteomes" id="UP000515856">
    <property type="component" value="Chromosome"/>
</dbReference>
<name>A0A7G9GM74_9FIRM</name>